<dbReference type="EMBL" id="GBRH01220842">
    <property type="protein sequence ID" value="JAD77053.1"/>
    <property type="molecule type" value="Transcribed_RNA"/>
</dbReference>
<dbReference type="AlphaFoldDB" id="A0A0A9CRJ5"/>
<name>A0A0A9CRJ5_ARUDO</name>
<organism evidence="1">
    <name type="scientific">Arundo donax</name>
    <name type="common">Giant reed</name>
    <name type="synonym">Donax arundinaceus</name>
    <dbReference type="NCBI Taxonomy" id="35708"/>
    <lineage>
        <taxon>Eukaryota</taxon>
        <taxon>Viridiplantae</taxon>
        <taxon>Streptophyta</taxon>
        <taxon>Embryophyta</taxon>
        <taxon>Tracheophyta</taxon>
        <taxon>Spermatophyta</taxon>
        <taxon>Magnoliopsida</taxon>
        <taxon>Liliopsida</taxon>
        <taxon>Poales</taxon>
        <taxon>Poaceae</taxon>
        <taxon>PACMAD clade</taxon>
        <taxon>Arundinoideae</taxon>
        <taxon>Arundineae</taxon>
        <taxon>Arundo</taxon>
    </lineage>
</organism>
<proteinExistence type="predicted"/>
<reference evidence="1" key="1">
    <citation type="submission" date="2014-09" db="EMBL/GenBank/DDBJ databases">
        <authorList>
            <person name="Magalhaes I.L.F."/>
            <person name="Oliveira U."/>
            <person name="Santos F.R."/>
            <person name="Vidigal T.H.D.A."/>
            <person name="Brescovit A.D."/>
            <person name="Santos A.J."/>
        </authorList>
    </citation>
    <scope>NUCLEOTIDE SEQUENCE</scope>
    <source>
        <tissue evidence="1">Shoot tissue taken approximately 20 cm above the soil surface</tissue>
    </source>
</reference>
<accession>A0A0A9CRJ5</accession>
<evidence type="ECO:0000313" key="1">
    <source>
        <dbReference type="EMBL" id="JAD77053.1"/>
    </source>
</evidence>
<protein>
    <submittedName>
        <fullName evidence="1">Uncharacterized protein</fullName>
    </submittedName>
</protein>
<sequence length="73" mass="8507">MRAFCHCTHEQYHIRMPDSFHDCNLSEEFLQLSFTDILVSKHLYCNIRTMPVSAINRAEGTSAYAFLELELLP</sequence>
<reference evidence="1" key="2">
    <citation type="journal article" date="2015" name="Data Brief">
        <title>Shoot transcriptome of the giant reed, Arundo donax.</title>
        <authorList>
            <person name="Barrero R.A."/>
            <person name="Guerrero F.D."/>
            <person name="Moolhuijzen P."/>
            <person name="Goolsby J.A."/>
            <person name="Tidwell J."/>
            <person name="Bellgard S.E."/>
            <person name="Bellgard M.I."/>
        </authorList>
    </citation>
    <scope>NUCLEOTIDE SEQUENCE</scope>
    <source>
        <tissue evidence="1">Shoot tissue taken approximately 20 cm above the soil surface</tissue>
    </source>
</reference>